<evidence type="ECO:0000313" key="2">
    <source>
        <dbReference type="EMBL" id="PIZ15504.1"/>
    </source>
</evidence>
<protein>
    <recommendedName>
        <fullName evidence="1">Amidohydrolase-related domain-containing protein</fullName>
    </recommendedName>
</protein>
<comment type="caution">
    <text evidence="2">The sequence shown here is derived from an EMBL/GenBank/DDBJ whole genome shotgun (WGS) entry which is preliminary data.</text>
</comment>
<dbReference type="PANTHER" id="PTHR43383">
    <property type="entry name" value="NODULIN 6"/>
    <property type="match status" value="1"/>
</dbReference>
<organism evidence="2 3">
    <name type="scientific">Candidatus Desantisbacteria bacterium CG_4_10_14_0_8_um_filter_48_22</name>
    <dbReference type="NCBI Taxonomy" id="1974543"/>
    <lineage>
        <taxon>Bacteria</taxon>
        <taxon>Candidatus Desantisiibacteriota</taxon>
    </lineage>
</organism>
<dbReference type="Proteomes" id="UP000229307">
    <property type="component" value="Unassembled WGS sequence"/>
</dbReference>
<name>A0A2M7S7M7_9BACT</name>
<dbReference type="SUPFAM" id="SSF51556">
    <property type="entry name" value="Metallo-dependent hydrolases"/>
    <property type="match status" value="1"/>
</dbReference>
<reference evidence="3" key="1">
    <citation type="submission" date="2017-09" db="EMBL/GenBank/DDBJ databases">
        <title>Depth-based differentiation of microbial function through sediment-hosted aquifers and enrichment of novel symbionts in the deep terrestrial subsurface.</title>
        <authorList>
            <person name="Probst A.J."/>
            <person name="Ladd B."/>
            <person name="Jarett J.K."/>
            <person name="Geller-Mcgrath D.E."/>
            <person name="Sieber C.M.K."/>
            <person name="Emerson J.B."/>
            <person name="Anantharaman K."/>
            <person name="Thomas B.C."/>
            <person name="Malmstrom R."/>
            <person name="Stieglmeier M."/>
            <person name="Klingl A."/>
            <person name="Woyke T."/>
            <person name="Ryan C.M."/>
            <person name="Banfield J.F."/>
        </authorList>
    </citation>
    <scope>NUCLEOTIDE SEQUENCE [LARGE SCALE GENOMIC DNA]</scope>
</reference>
<sequence>MKNFEDRLKKEISEIRIIDTHEHLETEEERLGQKVDLFHWFSHYASCDLISAGMKPEDLNECRDTGKPLEERWKKFAPYWECVRTTGYGKALIFAAKELYGVNEISGKTFAQLSEKISAANKKGFYKWVLKEKAGIDISLRPEDMHYFGKLDRDFFAPVVYTDGLIGIWNRESIDAISKAFKKEIASVDDLSGTIDAAIDTAVRDGACAAKCGLAYARILKFEDTDKSVAGIVLDRILKKEATDPKPLQDFLMHRMLEKLEKKGLPLQVHTGIQEGNGNYLTNSNPVHLLNLFFRYPCLKFDIFHAGYPYSSELAVMAKNFPNVYADMCWMYVISPTASKKILHDWLDTIPNNKIFGFGGDYIFAEGAYAHSRIAREIIFQVIQEKYKRGWFDEEECLMLARKLLRDNALDFFKIQL</sequence>
<evidence type="ECO:0000259" key="1">
    <source>
        <dbReference type="Pfam" id="PF04909"/>
    </source>
</evidence>
<dbReference type="PANTHER" id="PTHR43383:SF2">
    <property type="entry name" value="AMIDOHYDROLASE 2 FAMILY PROTEIN"/>
    <property type="match status" value="1"/>
</dbReference>
<evidence type="ECO:0000313" key="3">
    <source>
        <dbReference type="Proteomes" id="UP000229307"/>
    </source>
</evidence>
<dbReference type="GO" id="GO:0016787">
    <property type="term" value="F:hydrolase activity"/>
    <property type="evidence" value="ECO:0007669"/>
    <property type="project" value="InterPro"/>
</dbReference>
<dbReference type="EMBL" id="PFMR01000260">
    <property type="protein sequence ID" value="PIZ15504.1"/>
    <property type="molecule type" value="Genomic_DNA"/>
</dbReference>
<gene>
    <name evidence="2" type="ORF">COY52_09660</name>
</gene>
<dbReference type="Gene3D" id="3.20.20.140">
    <property type="entry name" value="Metal-dependent hydrolases"/>
    <property type="match status" value="1"/>
</dbReference>
<feature type="domain" description="Amidohydrolase-related" evidence="1">
    <location>
        <begin position="247"/>
        <end position="414"/>
    </location>
</feature>
<accession>A0A2M7S7M7</accession>
<dbReference type="Pfam" id="PF04909">
    <property type="entry name" value="Amidohydro_2"/>
    <property type="match status" value="1"/>
</dbReference>
<dbReference type="InterPro" id="IPR006680">
    <property type="entry name" value="Amidohydro-rel"/>
</dbReference>
<dbReference type="AlphaFoldDB" id="A0A2M7S7M7"/>
<dbReference type="InterPro" id="IPR032466">
    <property type="entry name" value="Metal_Hydrolase"/>
</dbReference>
<proteinExistence type="predicted"/>